<dbReference type="PANTHER" id="PTHR47706:SF4">
    <property type="entry name" value="NMRA-LIKE DOMAIN-CONTAINING PROTEIN"/>
    <property type="match status" value="1"/>
</dbReference>
<dbReference type="Pfam" id="PF05368">
    <property type="entry name" value="NmrA"/>
    <property type="match status" value="1"/>
</dbReference>
<sequence length="311" mass="34690">MVKVAVAGGSGVLGRSLVDVLANQSKHEGIILTRKASDVELGLPSFVVNYDDVASLTKFLDENKVDTIISAFGINKTSLSRSQNNLIKAADASSVTRRFIPSSFAIKYPEDGPAILPLLQSYFDSIEMLRNSGLEWAVVHNGTFLDYFFPPSGIKTYYNHGTLVVDMLNNSAAIPGTGDEVLAFTYTLDVAKFVIAAVDLESWPTELRIIGTRLTFNELIELAEKAKGKKFTVTYDNLDKLRRFEISELPGHEKDYPKFPKEVLLPFLSIFERWMAEGHGDLEYRGSLNEMFPDIETLTAQELMEVYWKVG</sequence>
<dbReference type="InterPro" id="IPR051609">
    <property type="entry name" value="NmrA/Isoflavone_reductase-like"/>
</dbReference>
<evidence type="ECO:0000256" key="2">
    <source>
        <dbReference type="ARBA" id="ARBA00022857"/>
    </source>
</evidence>
<keyword evidence="2" id="KW-0521">NADP</keyword>
<dbReference type="Gene3D" id="3.90.25.10">
    <property type="entry name" value="UDP-galactose 4-epimerase, domain 1"/>
    <property type="match status" value="1"/>
</dbReference>
<dbReference type="Gene3D" id="3.40.50.720">
    <property type="entry name" value="NAD(P)-binding Rossmann-like Domain"/>
    <property type="match status" value="1"/>
</dbReference>
<dbReference type="EMBL" id="DS231711">
    <property type="protein sequence ID" value="KNB12443.1"/>
    <property type="molecule type" value="Genomic_DNA"/>
</dbReference>
<dbReference type="OrthoDB" id="419598at2759"/>
<dbReference type="InterPro" id="IPR008030">
    <property type="entry name" value="NmrA-like"/>
</dbReference>
<dbReference type="RefSeq" id="XP_018250488.1">
    <property type="nucleotide sequence ID" value="XM_018391770.1"/>
</dbReference>
<dbReference type="GO" id="GO:0016491">
    <property type="term" value="F:oxidoreductase activity"/>
    <property type="evidence" value="ECO:0007669"/>
    <property type="project" value="UniProtKB-KW"/>
</dbReference>
<reference evidence="5" key="1">
    <citation type="submission" date="2007-04" db="EMBL/GenBank/DDBJ databases">
        <authorList>
            <consortium name="The Broad Institute Genome Sequencing Platform"/>
            <person name="Birren B."/>
            <person name="Lander E."/>
            <person name="Galagan J."/>
            <person name="Nusbaum C."/>
            <person name="Devon K."/>
            <person name="Ma L.-J."/>
            <person name="Jaffe D."/>
            <person name="Butler J."/>
            <person name="Alvarez P."/>
            <person name="Gnerre S."/>
            <person name="Grabherr M."/>
            <person name="Kleber M."/>
            <person name="Mauceli E."/>
            <person name="Brockman W."/>
            <person name="MacCallum I.A."/>
            <person name="Young S."/>
            <person name="LaButti K."/>
            <person name="DeCaprio D."/>
            <person name="Crawford M."/>
            <person name="Koehrsen M."/>
            <person name="Engels R."/>
            <person name="Montgomery P."/>
            <person name="Pearson M."/>
            <person name="Howarth C."/>
            <person name="Larson L."/>
            <person name="White J."/>
            <person name="O'Leary S."/>
            <person name="Kodira C."/>
            <person name="Zeng Q."/>
            <person name="Yandava C."/>
            <person name="Alvarado L."/>
            <person name="Kistler C."/>
            <person name="Shim W.-B."/>
            <person name="Kang S."/>
            <person name="Woloshuk C."/>
        </authorList>
    </citation>
    <scope>NUCLEOTIDE SEQUENCE</scope>
    <source>
        <strain evidence="5">4287</strain>
    </source>
</reference>
<evidence type="ECO:0000256" key="1">
    <source>
        <dbReference type="ARBA" id="ARBA00005725"/>
    </source>
</evidence>
<dbReference type="KEGG" id="fox:FOXG_12038"/>
<gene>
    <name evidence="5" type="ORF">FOXG_12038</name>
</gene>
<keyword evidence="3" id="KW-0560">Oxidoreductase</keyword>
<dbReference type="GeneID" id="28953403"/>
<evidence type="ECO:0000313" key="5">
    <source>
        <dbReference type="EMBL" id="KNB12443.1"/>
    </source>
</evidence>
<name>A0A0J9VNA1_FUSO4</name>
<dbReference type="InterPro" id="IPR036291">
    <property type="entry name" value="NAD(P)-bd_dom_sf"/>
</dbReference>
<dbReference type="AlphaFoldDB" id="A0A0J9VNA1"/>
<dbReference type="Proteomes" id="UP000009097">
    <property type="component" value="Unassembled WGS sequence"/>
</dbReference>
<feature type="domain" description="NmrA-like" evidence="4">
    <location>
        <begin position="3"/>
        <end position="241"/>
    </location>
</feature>
<dbReference type="VEuPathDB" id="FungiDB:FOXG_12038"/>
<dbReference type="PANTHER" id="PTHR47706">
    <property type="entry name" value="NMRA-LIKE FAMILY PROTEIN"/>
    <property type="match status" value="1"/>
</dbReference>
<dbReference type="SUPFAM" id="SSF51735">
    <property type="entry name" value="NAD(P)-binding Rossmann-fold domains"/>
    <property type="match status" value="1"/>
</dbReference>
<evidence type="ECO:0000256" key="3">
    <source>
        <dbReference type="ARBA" id="ARBA00023002"/>
    </source>
</evidence>
<evidence type="ECO:0000259" key="4">
    <source>
        <dbReference type="Pfam" id="PF05368"/>
    </source>
</evidence>
<protein>
    <recommendedName>
        <fullName evidence="4">NmrA-like domain-containing protein</fullName>
    </recommendedName>
</protein>
<proteinExistence type="inferred from homology"/>
<reference evidence="5" key="2">
    <citation type="journal article" date="2010" name="Nature">
        <title>Comparative genomics reveals mobile pathogenicity chromosomes in Fusarium.</title>
        <authorList>
            <person name="Ma L.J."/>
            <person name="van der Does H.C."/>
            <person name="Borkovich K.A."/>
            <person name="Coleman J.J."/>
            <person name="Daboussi M.J."/>
            <person name="Di Pietro A."/>
            <person name="Dufresne M."/>
            <person name="Freitag M."/>
            <person name="Grabherr M."/>
            <person name="Henrissat B."/>
            <person name="Houterman P.M."/>
            <person name="Kang S."/>
            <person name="Shim W.B."/>
            <person name="Woloshuk C."/>
            <person name="Xie X."/>
            <person name="Xu J.R."/>
            <person name="Antoniw J."/>
            <person name="Baker S.E."/>
            <person name="Bluhm B.H."/>
            <person name="Breakspear A."/>
            <person name="Brown D.W."/>
            <person name="Butchko R.A."/>
            <person name="Chapman S."/>
            <person name="Coulson R."/>
            <person name="Coutinho P.M."/>
            <person name="Danchin E.G."/>
            <person name="Diener A."/>
            <person name="Gale L.R."/>
            <person name="Gardiner D.M."/>
            <person name="Goff S."/>
            <person name="Hammond-Kosack K.E."/>
            <person name="Hilburn K."/>
            <person name="Hua-Van A."/>
            <person name="Jonkers W."/>
            <person name="Kazan K."/>
            <person name="Kodira C.D."/>
            <person name="Koehrsen M."/>
            <person name="Kumar L."/>
            <person name="Lee Y.H."/>
            <person name="Li L."/>
            <person name="Manners J.M."/>
            <person name="Miranda-Saavedra D."/>
            <person name="Mukherjee M."/>
            <person name="Park G."/>
            <person name="Park J."/>
            <person name="Park S.Y."/>
            <person name="Proctor R.H."/>
            <person name="Regev A."/>
            <person name="Ruiz-Roldan M.C."/>
            <person name="Sain D."/>
            <person name="Sakthikumar S."/>
            <person name="Sykes S."/>
            <person name="Schwartz D.C."/>
            <person name="Turgeon B.G."/>
            <person name="Wapinski I."/>
            <person name="Yoder O."/>
            <person name="Young S."/>
            <person name="Zeng Q."/>
            <person name="Zhou S."/>
            <person name="Galagan J."/>
            <person name="Cuomo C.A."/>
            <person name="Kistler H.C."/>
            <person name="Rep M."/>
        </authorList>
    </citation>
    <scope>NUCLEOTIDE SEQUENCE [LARGE SCALE GENOMIC DNA]</scope>
    <source>
        <strain evidence="5">4287</strain>
    </source>
</reference>
<evidence type="ECO:0000313" key="6">
    <source>
        <dbReference type="Proteomes" id="UP000009097"/>
    </source>
</evidence>
<organism evidence="5 6">
    <name type="scientific">Fusarium oxysporum f. sp. lycopersici (strain 4287 / CBS 123668 / FGSC 9935 / NRRL 34936)</name>
    <name type="common">Fusarium vascular wilt of tomato</name>
    <dbReference type="NCBI Taxonomy" id="426428"/>
    <lineage>
        <taxon>Eukaryota</taxon>
        <taxon>Fungi</taxon>
        <taxon>Dikarya</taxon>
        <taxon>Ascomycota</taxon>
        <taxon>Pezizomycotina</taxon>
        <taxon>Sordariomycetes</taxon>
        <taxon>Hypocreomycetidae</taxon>
        <taxon>Hypocreales</taxon>
        <taxon>Nectriaceae</taxon>
        <taxon>Fusarium</taxon>
        <taxon>Fusarium oxysporum species complex</taxon>
    </lineage>
</organism>
<accession>A0A0J9VNA1</accession>
<comment type="similarity">
    <text evidence="1">Belongs to the NmrA-type oxidoreductase family. Isoflavone reductase subfamily.</text>
</comment>